<keyword evidence="2 5" id="KW-0732">Signal</keyword>
<dbReference type="RefSeq" id="WP_090745565.1">
    <property type="nucleotide sequence ID" value="NZ_FMVT01000009.1"/>
</dbReference>
<evidence type="ECO:0000259" key="6">
    <source>
        <dbReference type="Pfam" id="PF13505"/>
    </source>
</evidence>
<evidence type="ECO:0000256" key="4">
    <source>
        <dbReference type="ARBA" id="ARBA00038306"/>
    </source>
</evidence>
<protein>
    <submittedName>
        <fullName evidence="7">Opacity protein</fullName>
    </submittedName>
</protein>
<gene>
    <name evidence="7" type="ORF">SAMN05660710_02723</name>
</gene>
<dbReference type="AlphaFoldDB" id="A0A1G5IPL1"/>
<dbReference type="PANTHER" id="PTHR34001:SF3">
    <property type="entry name" value="BLL7405 PROTEIN"/>
    <property type="match status" value="1"/>
</dbReference>
<reference evidence="7 8" key="1">
    <citation type="submission" date="2016-10" db="EMBL/GenBank/DDBJ databases">
        <authorList>
            <person name="de Groot N.N."/>
        </authorList>
    </citation>
    <scope>NUCLEOTIDE SEQUENCE [LARGE SCALE GENOMIC DNA]</scope>
    <source>
        <strain evidence="7 8">CGMCC 1.8925</strain>
    </source>
</reference>
<dbReference type="Pfam" id="PF13505">
    <property type="entry name" value="OMP_b-brl"/>
    <property type="match status" value="1"/>
</dbReference>
<dbReference type="SUPFAM" id="SSF56925">
    <property type="entry name" value="OMPA-like"/>
    <property type="match status" value="1"/>
</dbReference>
<keyword evidence="3" id="KW-0472">Membrane</keyword>
<evidence type="ECO:0000256" key="5">
    <source>
        <dbReference type="SAM" id="SignalP"/>
    </source>
</evidence>
<evidence type="ECO:0000313" key="8">
    <source>
        <dbReference type="Proteomes" id="UP000199502"/>
    </source>
</evidence>
<evidence type="ECO:0000256" key="2">
    <source>
        <dbReference type="ARBA" id="ARBA00022729"/>
    </source>
</evidence>
<dbReference type="OrthoDB" id="268975at2"/>
<proteinExistence type="inferred from homology"/>
<feature type="domain" description="Outer membrane protein beta-barrel" evidence="6">
    <location>
        <begin position="40"/>
        <end position="200"/>
    </location>
</feature>
<feature type="signal peptide" evidence="5">
    <location>
        <begin position="1"/>
        <end position="19"/>
    </location>
</feature>
<dbReference type="GO" id="GO:0016020">
    <property type="term" value="C:membrane"/>
    <property type="evidence" value="ECO:0007669"/>
    <property type="project" value="UniProtKB-SubCell"/>
</dbReference>
<evidence type="ECO:0000256" key="1">
    <source>
        <dbReference type="ARBA" id="ARBA00004370"/>
    </source>
</evidence>
<dbReference type="EMBL" id="FMVT01000009">
    <property type="protein sequence ID" value="SCY77680.1"/>
    <property type="molecule type" value="Genomic_DNA"/>
</dbReference>
<evidence type="ECO:0000313" key="7">
    <source>
        <dbReference type="EMBL" id="SCY77680.1"/>
    </source>
</evidence>
<dbReference type="InterPro" id="IPR027385">
    <property type="entry name" value="Beta-barrel_OMP"/>
</dbReference>
<sequence length="200" mass="21178">MKFVPVAAVALLATGAAHAGGYVAPVTPVEPAPVVAPVIAPASDWTGFYAGLQYGQGSGDQTEEGFDDVSSDLDAYGLHAGYNHDFGRFVLGGELDYNRLDIDTVADKGDLWRLRGRAGYDAGRFMPYVTLGAARVSADLGGGLDLSETGVTYGIGADFKVTEQIVVGAEYTRQNFRDVADIDGLDVDGDMVQLRASFRF</sequence>
<dbReference type="InterPro" id="IPR051692">
    <property type="entry name" value="OMP-like"/>
</dbReference>
<feature type="chain" id="PRO_5011734951" evidence="5">
    <location>
        <begin position="20"/>
        <end position="200"/>
    </location>
</feature>
<comment type="subcellular location">
    <subcellularLocation>
        <location evidence="1">Membrane</location>
    </subcellularLocation>
</comment>
<dbReference type="Proteomes" id="UP000199502">
    <property type="component" value="Unassembled WGS sequence"/>
</dbReference>
<dbReference type="Gene3D" id="2.40.160.20">
    <property type="match status" value="1"/>
</dbReference>
<organism evidence="7 8">
    <name type="scientific">Paracoccus tibetensis</name>
    <dbReference type="NCBI Taxonomy" id="336292"/>
    <lineage>
        <taxon>Bacteria</taxon>
        <taxon>Pseudomonadati</taxon>
        <taxon>Pseudomonadota</taxon>
        <taxon>Alphaproteobacteria</taxon>
        <taxon>Rhodobacterales</taxon>
        <taxon>Paracoccaceae</taxon>
        <taxon>Paracoccus</taxon>
    </lineage>
</organism>
<dbReference type="STRING" id="336292.SAMN05660710_02723"/>
<accession>A0A1G5IPL1</accession>
<name>A0A1G5IPL1_9RHOB</name>
<evidence type="ECO:0000256" key="3">
    <source>
        <dbReference type="ARBA" id="ARBA00023136"/>
    </source>
</evidence>
<keyword evidence="8" id="KW-1185">Reference proteome</keyword>
<dbReference type="PANTHER" id="PTHR34001">
    <property type="entry name" value="BLL7405 PROTEIN"/>
    <property type="match status" value="1"/>
</dbReference>
<comment type="similarity">
    <text evidence="4">Belongs to the Omp25/RopB family.</text>
</comment>
<dbReference type="InterPro" id="IPR011250">
    <property type="entry name" value="OMP/PagP_B-barrel"/>
</dbReference>